<dbReference type="PANTHER" id="PTHR30433:SF4">
    <property type="entry name" value="MOTILITY PROTEIN A"/>
    <property type="match status" value="1"/>
</dbReference>
<keyword evidence="4" id="KW-1003">Cell membrane</keyword>
<dbReference type="InterPro" id="IPR002898">
    <property type="entry name" value="MotA_ExbB_proton_chnl"/>
</dbReference>
<evidence type="ECO:0000256" key="13">
    <source>
        <dbReference type="SAM" id="Phobius"/>
    </source>
</evidence>
<evidence type="ECO:0000259" key="14">
    <source>
        <dbReference type="Pfam" id="PF01618"/>
    </source>
</evidence>
<protein>
    <submittedName>
        <fullName evidence="16">Chemotaxis protein LafT</fullName>
    </submittedName>
</protein>
<dbReference type="Proteomes" id="UP000315017">
    <property type="component" value="Chromosome"/>
</dbReference>
<dbReference type="GO" id="GO:0071978">
    <property type="term" value="P:bacterial-type flagellum-dependent swarming motility"/>
    <property type="evidence" value="ECO:0007669"/>
    <property type="project" value="InterPro"/>
</dbReference>
<dbReference type="OrthoDB" id="9806929at2"/>
<gene>
    <name evidence="16" type="primary">lafT</name>
    <name evidence="16" type="ORF">ETAA8_03530</name>
</gene>
<feature type="domain" description="Motility protein A N-terminal" evidence="15">
    <location>
        <begin position="4"/>
        <end position="93"/>
    </location>
</feature>
<dbReference type="Pfam" id="PF20560">
    <property type="entry name" value="MotA_N"/>
    <property type="match status" value="1"/>
</dbReference>
<evidence type="ECO:0000256" key="6">
    <source>
        <dbReference type="ARBA" id="ARBA00022519"/>
    </source>
</evidence>
<sequence>MIVIVGFIVVIGCVLGGFSMAGGHVGALWHPSEIVTIGGAALGALIVMSPKKVLIDLMKGLIATLKGSPFGKKAYEELFQSMYEVFRLVRRNGLLTLESHLADLHASSIFGKYHTISHNHHVSEFIVGAFAPVMDGSATPERLGQMMEMQLKTMADEHHHPISVLSKTADGLPGFGIVAAVLGIVITMGHINGPVEEIGHKVGAALVGTFLGILLSYGFFAPLVTKLEFMGHEEMAYFKTIAALIQGFVSDLPPKVCIEMARRGLGAEVRPTPEQMEALLKAVETNG</sequence>
<evidence type="ECO:0000256" key="12">
    <source>
        <dbReference type="ARBA" id="ARBA00023136"/>
    </source>
</evidence>
<feature type="transmembrane region" description="Helical" evidence="13">
    <location>
        <begin position="31"/>
        <end position="49"/>
    </location>
</feature>
<dbReference type="InterPro" id="IPR000540">
    <property type="entry name" value="Flag_MotA_CS"/>
</dbReference>
<evidence type="ECO:0000256" key="1">
    <source>
        <dbReference type="ARBA" id="ARBA00004429"/>
    </source>
</evidence>
<name>A0A517Y4W7_9BACT</name>
<evidence type="ECO:0000256" key="8">
    <source>
        <dbReference type="ARBA" id="ARBA00022779"/>
    </source>
</evidence>
<keyword evidence="5" id="KW-0145">Chemotaxis</keyword>
<evidence type="ECO:0000256" key="9">
    <source>
        <dbReference type="ARBA" id="ARBA00022781"/>
    </source>
</evidence>
<keyword evidence="3" id="KW-0813">Transport</keyword>
<dbReference type="EMBL" id="CP036274">
    <property type="protein sequence ID" value="QDU25289.1"/>
    <property type="molecule type" value="Genomic_DNA"/>
</dbReference>
<evidence type="ECO:0000256" key="5">
    <source>
        <dbReference type="ARBA" id="ARBA00022500"/>
    </source>
</evidence>
<evidence type="ECO:0000256" key="7">
    <source>
        <dbReference type="ARBA" id="ARBA00022692"/>
    </source>
</evidence>
<dbReference type="KEGG" id="aagg:ETAA8_03530"/>
<keyword evidence="17" id="KW-1185">Reference proteome</keyword>
<keyword evidence="9" id="KW-0375">Hydrogen ion transport</keyword>
<dbReference type="RefSeq" id="WP_145083996.1">
    <property type="nucleotide sequence ID" value="NZ_CP036274.1"/>
</dbReference>
<evidence type="ECO:0000256" key="2">
    <source>
        <dbReference type="ARBA" id="ARBA00008038"/>
    </source>
</evidence>
<keyword evidence="8" id="KW-0283">Flagellar rotation</keyword>
<dbReference type="PROSITE" id="PS01307">
    <property type="entry name" value="MOTA"/>
    <property type="match status" value="1"/>
</dbReference>
<dbReference type="NCBIfam" id="TIGR03818">
    <property type="entry name" value="MotA1"/>
    <property type="match status" value="1"/>
</dbReference>
<dbReference type="PANTHER" id="PTHR30433">
    <property type="entry name" value="CHEMOTAXIS PROTEIN MOTA"/>
    <property type="match status" value="1"/>
</dbReference>
<evidence type="ECO:0000259" key="15">
    <source>
        <dbReference type="Pfam" id="PF20560"/>
    </source>
</evidence>
<keyword evidence="12 13" id="KW-0472">Membrane</keyword>
<feature type="domain" description="MotA/TolQ/ExbB proton channel" evidence="14">
    <location>
        <begin position="134"/>
        <end position="237"/>
    </location>
</feature>
<comment type="subcellular location">
    <subcellularLocation>
        <location evidence="1">Cell inner membrane</location>
        <topology evidence="1">Multi-pass membrane protein</topology>
    </subcellularLocation>
</comment>
<comment type="similarity">
    <text evidence="2">Belongs to the MotA family.</text>
</comment>
<dbReference type="GO" id="GO:1902600">
    <property type="term" value="P:proton transmembrane transport"/>
    <property type="evidence" value="ECO:0007669"/>
    <property type="project" value="UniProtKB-KW"/>
</dbReference>
<proteinExistence type="inferred from homology"/>
<dbReference type="GO" id="GO:0006935">
    <property type="term" value="P:chemotaxis"/>
    <property type="evidence" value="ECO:0007669"/>
    <property type="project" value="UniProtKB-KW"/>
</dbReference>
<feature type="transmembrane region" description="Helical" evidence="13">
    <location>
        <begin position="203"/>
        <end position="225"/>
    </location>
</feature>
<dbReference type="InterPro" id="IPR022522">
    <property type="entry name" value="Flagellar_motor_stator_MotA"/>
</dbReference>
<evidence type="ECO:0000256" key="11">
    <source>
        <dbReference type="ARBA" id="ARBA00023065"/>
    </source>
</evidence>
<evidence type="ECO:0000313" key="17">
    <source>
        <dbReference type="Proteomes" id="UP000315017"/>
    </source>
</evidence>
<dbReference type="InterPro" id="IPR046786">
    <property type="entry name" value="MotA_N"/>
</dbReference>
<keyword evidence="11" id="KW-0406">Ion transport</keyword>
<dbReference type="Pfam" id="PF01618">
    <property type="entry name" value="MotA_ExbB"/>
    <property type="match status" value="1"/>
</dbReference>
<keyword evidence="7 13" id="KW-0812">Transmembrane</keyword>
<reference evidence="16 17" key="1">
    <citation type="submission" date="2019-02" db="EMBL/GenBank/DDBJ databases">
        <title>Deep-cultivation of Planctomycetes and their phenomic and genomic characterization uncovers novel biology.</title>
        <authorList>
            <person name="Wiegand S."/>
            <person name="Jogler M."/>
            <person name="Boedeker C."/>
            <person name="Pinto D."/>
            <person name="Vollmers J."/>
            <person name="Rivas-Marin E."/>
            <person name="Kohn T."/>
            <person name="Peeters S.H."/>
            <person name="Heuer A."/>
            <person name="Rast P."/>
            <person name="Oberbeckmann S."/>
            <person name="Bunk B."/>
            <person name="Jeske O."/>
            <person name="Meyerdierks A."/>
            <person name="Storesund J.E."/>
            <person name="Kallscheuer N."/>
            <person name="Luecker S."/>
            <person name="Lage O.M."/>
            <person name="Pohl T."/>
            <person name="Merkel B.J."/>
            <person name="Hornburger P."/>
            <person name="Mueller R.-W."/>
            <person name="Bruemmer F."/>
            <person name="Labrenz M."/>
            <person name="Spormann A.M."/>
            <person name="Op den Camp H."/>
            <person name="Overmann J."/>
            <person name="Amann R."/>
            <person name="Jetten M.S.M."/>
            <person name="Mascher T."/>
            <person name="Medema M.H."/>
            <person name="Devos D.P."/>
            <person name="Kaster A.-K."/>
            <person name="Ovreas L."/>
            <person name="Rohde M."/>
            <person name="Galperin M.Y."/>
            <person name="Jogler C."/>
        </authorList>
    </citation>
    <scope>NUCLEOTIDE SEQUENCE [LARGE SCALE GENOMIC DNA]</scope>
    <source>
        <strain evidence="16 17">ETA_A8</strain>
    </source>
</reference>
<evidence type="ECO:0000256" key="3">
    <source>
        <dbReference type="ARBA" id="ARBA00022448"/>
    </source>
</evidence>
<organism evidence="16 17">
    <name type="scientific">Anatilimnocola aggregata</name>
    <dbReference type="NCBI Taxonomy" id="2528021"/>
    <lineage>
        <taxon>Bacteria</taxon>
        <taxon>Pseudomonadati</taxon>
        <taxon>Planctomycetota</taxon>
        <taxon>Planctomycetia</taxon>
        <taxon>Pirellulales</taxon>
        <taxon>Pirellulaceae</taxon>
        <taxon>Anatilimnocola</taxon>
    </lineage>
</organism>
<feature type="transmembrane region" description="Helical" evidence="13">
    <location>
        <begin position="172"/>
        <end position="191"/>
    </location>
</feature>
<dbReference type="AlphaFoldDB" id="A0A517Y4W7"/>
<evidence type="ECO:0000256" key="10">
    <source>
        <dbReference type="ARBA" id="ARBA00022989"/>
    </source>
</evidence>
<evidence type="ECO:0000256" key="4">
    <source>
        <dbReference type="ARBA" id="ARBA00022475"/>
    </source>
</evidence>
<accession>A0A517Y4W7</accession>
<dbReference type="InterPro" id="IPR047055">
    <property type="entry name" value="MotA-like"/>
</dbReference>
<evidence type="ECO:0000313" key="16">
    <source>
        <dbReference type="EMBL" id="QDU25289.1"/>
    </source>
</evidence>
<keyword evidence="6" id="KW-0997">Cell inner membrane</keyword>
<keyword evidence="10 13" id="KW-1133">Transmembrane helix</keyword>
<dbReference type="GO" id="GO:0005886">
    <property type="term" value="C:plasma membrane"/>
    <property type="evidence" value="ECO:0007669"/>
    <property type="project" value="UniProtKB-SubCell"/>
</dbReference>